<dbReference type="Proteomes" id="UP000319449">
    <property type="component" value="Unassembled WGS sequence"/>
</dbReference>
<organism evidence="1 2">
    <name type="scientific">Geobacter argillaceus</name>
    <dbReference type="NCBI Taxonomy" id="345631"/>
    <lineage>
        <taxon>Bacteria</taxon>
        <taxon>Pseudomonadati</taxon>
        <taxon>Thermodesulfobacteriota</taxon>
        <taxon>Desulfuromonadia</taxon>
        <taxon>Geobacterales</taxon>
        <taxon>Geobacteraceae</taxon>
        <taxon>Geobacter</taxon>
    </lineage>
</organism>
<proteinExistence type="predicted"/>
<gene>
    <name evidence="1" type="ORF">JN12_03750</name>
</gene>
<dbReference type="EMBL" id="VLLN01000037">
    <property type="protein sequence ID" value="TWJ13637.1"/>
    <property type="molecule type" value="Genomic_DNA"/>
</dbReference>
<comment type="caution">
    <text evidence="1">The sequence shown here is derived from an EMBL/GenBank/DDBJ whole genome shotgun (WGS) entry which is preliminary data.</text>
</comment>
<dbReference type="AlphaFoldDB" id="A0A562V7C7"/>
<reference evidence="1 2" key="1">
    <citation type="submission" date="2019-07" db="EMBL/GenBank/DDBJ databases">
        <title>Genomic Encyclopedia of Archaeal and Bacterial Type Strains, Phase II (KMG-II): from individual species to whole genera.</title>
        <authorList>
            <person name="Goeker M."/>
        </authorList>
    </citation>
    <scope>NUCLEOTIDE SEQUENCE [LARGE SCALE GENOMIC DNA]</scope>
    <source>
        <strain evidence="1 2">ATCC BAA-1139</strain>
    </source>
</reference>
<name>A0A562V7C7_9BACT</name>
<accession>A0A562V7C7</accession>
<evidence type="ECO:0000313" key="1">
    <source>
        <dbReference type="EMBL" id="TWJ13637.1"/>
    </source>
</evidence>
<evidence type="ECO:0000313" key="2">
    <source>
        <dbReference type="Proteomes" id="UP000319449"/>
    </source>
</evidence>
<keyword evidence="2" id="KW-1185">Reference proteome</keyword>
<protein>
    <submittedName>
        <fullName evidence="1">Uncharacterized protein</fullName>
    </submittedName>
</protein>
<sequence>MREEWDNQMVICDGLEDYLYERIIDAYKMGMSVIEISRIIGRRADHVHDLLRKAGRIKAIERRGSRSKFSLNRMLAKEFGAISYSFARWCAGWKFDTGSAAHAIRLPHDVTDPDQYVAALRRDFPHYFCKLHDMPPSQLAPLFTEDEHPSVEINWDDERNCYLARVVEYPEIEENGRTITEAFKRMADSYRIKQIDEAITLYENVLETNGKVSAPCLC</sequence>